<accession>A0ABP5ZD41</accession>
<name>A0ABP5ZD41_9MICO</name>
<protein>
    <submittedName>
        <fullName evidence="3">Uncharacterized protein</fullName>
    </submittedName>
</protein>
<dbReference type="Proteomes" id="UP001500730">
    <property type="component" value="Unassembled WGS sequence"/>
</dbReference>
<comment type="caution">
    <text evidence="3">The sequence shown here is derived from an EMBL/GenBank/DDBJ whole genome shotgun (WGS) entry which is preliminary data.</text>
</comment>
<keyword evidence="2" id="KW-0812">Transmembrane</keyword>
<keyword evidence="4" id="KW-1185">Reference proteome</keyword>
<evidence type="ECO:0000313" key="4">
    <source>
        <dbReference type="Proteomes" id="UP001500730"/>
    </source>
</evidence>
<feature type="transmembrane region" description="Helical" evidence="2">
    <location>
        <begin position="12"/>
        <end position="34"/>
    </location>
</feature>
<proteinExistence type="predicted"/>
<evidence type="ECO:0000313" key="3">
    <source>
        <dbReference type="EMBL" id="GAA2496052.1"/>
    </source>
</evidence>
<organism evidence="3 4">
    <name type="scientific">Terrabacter carboxydivorans</name>
    <dbReference type="NCBI Taxonomy" id="619730"/>
    <lineage>
        <taxon>Bacteria</taxon>
        <taxon>Bacillati</taxon>
        <taxon>Actinomycetota</taxon>
        <taxon>Actinomycetes</taxon>
        <taxon>Micrococcales</taxon>
        <taxon>Intrasporangiaceae</taxon>
        <taxon>Terrabacter</taxon>
    </lineage>
</organism>
<evidence type="ECO:0000256" key="2">
    <source>
        <dbReference type="SAM" id="Phobius"/>
    </source>
</evidence>
<gene>
    <name evidence="3" type="ORF">GCM10009858_37800</name>
</gene>
<keyword evidence="2" id="KW-1133">Transmembrane helix</keyword>
<reference evidence="4" key="1">
    <citation type="journal article" date="2019" name="Int. J. Syst. Evol. Microbiol.">
        <title>The Global Catalogue of Microorganisms (GCM) 10K type strain sequencing project: providing services to taxonomists for standard genome sequencing and annotation.</title>
        <authorList>
            <consortium name="The Broad Institute Genomics Platform"/>
            <consortium name="The Broad Institute Genome Sequencing Center for Infectious Disease"/>
            <person name="Wu L."/>
            <person name="Ma J."/>
        </authorList>
    </citation>
    <scope>NUCLEOTIDE SEQUENCE [LARGE SCALE GENOMIC DNA]</scope>
    <source>
        <strain evidence="4">JCM 16259</strain>
    </source>
</reference>
<evidence type="ECO:0000256" key="1">
    <source>
        <dbReference type="SAM" id="MobiDB-lite"/>
    </source>
</evidence>
<dbReference type="EMBL" id="BAAARE010000019">
    <property type="protein sequence ID" value="GAA2496052.1"/>
    <property type="molecule type" value="Genomic_DNA"/>
</dbReference>
<sequence length="198" mass="20652">MAPDAKPSFWQTLPGLITAFAGLLTAVGGLIVVLMQLGVVGKAEPQPASSSETPGAVQSVGRSIAAAGSGGQGPASTSSVSPNPASWDQIRARWTPTTGPQRVTQASTVRYCISVGGGITLDDTQDIPFEMMRKLTVVGTPPPSSTPGGRANLRIDLVNGRTVTGTMAVGCDFIGYDDVGRFSYYPDHLRSIEFLWGQ</sequence>
<feature type="region of interest" description="Disordered" evidence="1">
    <location>
        <begin position="64"/>
        <end position="86"/>
    </location>
</feature>
<keyword evidence="2" id="KW-0472">Membrane</keyword>
<dbReference type="RefSeq" id="WP_344256611.1">
    <property type="nucleotide sequence ID" value="NZ_BAAARE010000019.1"/>
</dbReference>